<dbReference type="Proteomes" id="UP000642748">
    <property type="component" value="Unassembled WGS sequence"/>
</dbReference>
<dbReference type="RefSeq" id="WP_203924904.1">
    <property type="nucleotide sequence ID" value="NZ_BONZ01000137.1"/>
</dbReference>
<gene>
    <name evidence="1" type="ORF">Raf01_97040</name>
</gene>
<name>A0A8J3R443_9ACTN</name>
<accession>A0A8J3R443</accession>
<dbReference type="EMBL" id="BONZ01000137">
    <property type="protein sequence ID" value="GIH21532.1"/>
    <property type="molecule type" value="Genomic_DNA"/>
</dbReference>
<evidence type="ECO:0000313" key="2">
    <source>
        <dbReference type="Proteomes" id="UP000642748"/>
    </source>
</evidence>
<reference evidence="1" key="1">
    <citation type="submission" date="2021-01" db="EMBL/GenBank/DDBJ databases">
        <title>Whole genome shotgun sequence of Rugosimonospora africana NBRC 104875.</title>
        <authorList>
            <person name="Komaki H."/>
            <person name="Tamura T."/>
        </authorList>
    </citation>
    <scope>NUCLEOTIDE SEQUENCE</scope>
    <source>
        <strain evidence="1">NBRC 104875</strain>
    </source>
</reference>
<sequence>MSYDLAVWEGKQPDSDEAASAVFRDLCEQYIEADVHHEPSPRIRRYAEALLARWPDIDNDEGKASPWASAPLIGEAIGPLMYFPIVYSQAEPASAFAATLAWAHGLVCYDRQLDQIRTPAIDHNEVDRLVCDGRNIRAIAKIREQLGCSLRDAVDMFNARPQVVGDIHPPRPGMPSFVLTTSTGRTITNPSPGAMHRTLTQLAPERWFAILERQDGWYLQVGYGSQAGTRPGWYALERQDGDPSKHYRTIATDLGEVITAFTAFTAFAADDPDWSRRFAWQPYQP</sequence>
<organism evidence="1 2">
    <name type="scientific">Rugosimonospora africana</name>
    <dbReference type="NCBI Taxonomy" id="556532"/>
    <lineage>
        <taxon>Bacteria</taxon>
        <taxon>Bacillati</taxon>
        <taxon>Actinomycetota</taxon>
        <taxon>Actinomycetes</taxon>
        <taxon>Micromonosporales</taxon>
        <taxon>Micromonosporaceae</taxon>
        <taxon>Rugosimonospora</taxon>
    </lineage>
</organism>
<comment type="caution">
    <text evidence="1">The sequence shown here is derived from an EMBL/GenBank/DDBJ whole genome shotgun (WGS) entry which is preliminary data.</text>
</comment>
<protein>
    <submittedName>
        <fullName evidence="1">Uncharacterized protein</fullName>
    </submittedName>
</protein>
<dbReference type="AlphaFoldDB" id="A0A8J3R443"/>
<keyword evidence="2" id="KW-1185">Reference proteome</keyword>
<proteinExistence type="predicted"/>
<evidence type="ECO:0000313" key="1">
    <source>
        <dbReference type="EMBL" id="GIH21532.1"/>
    </source>
</evidence>